<evidence type="ECO:0000313" key="2">
    <source>
        <dbReference type="EMBL" id="SDI70363.1"/>
    </source>
</evidence>
<dbReference type="RefSeq" id="WP_089847000.1">
    <property type="nucleotide sequence ID" value="NZ_FNEJ01000008.1"/>
</dbReference>
<evidence type="ECO:0000313" key="3">
    <source>
        <dbReference type="Proteomes" id="UP000199093"/>
    </source>
</evidence>
<feature type="compositionally biased region" description="Acidic residues" evidence="1">
    <location>
        <begin position="159"/>
        <end position="170"/>
    </location>
</feature>
<feature type="region of interest" description="Disordered" evidence="1">
    <location>
        <begin position="145"/>
        <end position="170"/>
    </location>
</feature>
<sequence length="170" mass="19291">MHYRNDAGDHARIFGAPDPRDSDSGPGRKRRCRTCGGWHRTDRPLPHNCRPSRPPRADLAAPQLAPAFEPFKPNRTTDDVIGSRNDRRDYMRRNGLVDYDAGVRAPDDHWTEHRAEERRVGQLIADIRQTDTEYLSNRVGFDVTNPERVDEAGTLDAGTEIETDGMDEVN</sequence>
<reference evidence="2 3" key="1">
    <citation type="submission" date="2016-10" db="EMBL/GenBank/DDBJ databases">
        <authorList>
            <person name="de Groot N.N."/>
        </authorList>
    </citation>
    <scope>NUCLEOTIDE SEQUENCE [LARGE SCALE GENOMIC DNA]</scope>
    <source>
        <strain evidence="2 3">DSM 26424</strain>
    </source>
</reference>
<name>A0A1G8MR89_9RHOB</name>
<dbReference type="AlphaFoldDB" id="A0A1G8MR89"/>
<organism evidence="2 3">
    <name type="scientific">Salipiger marinus</name>
    <dbReference type="NCBI Taxonomy" id="555512"/>
    <lineage>
        <taxon>Bacteria</taxon>
        <taxon>Pseudomonadati</taxon>
        <taxon>Pseudomonadota</taxon>
        <taxon>Alphaproteobacteria</taxon>
        <taxon>Rhodobacterales</taxon>
        <taxon>Roseobacteraceae</taxon>
        <taxon>Salipiger</taxon>
    </lineage>
</organism>
<accession>A0A1G8MR89</accession>
<dbReference type="EMBL" id="FNEJ01000008">
    <property type="protein sequence ID" value="SDI70363.1"/>
    <property type="molecule type" value="Genomic_DNA"/>
</dbReference>
<dbReference type="Proteomes" id="UP000199093">
    <property type="component" value="Unassembled WGS sequence"/>
</dbReference>
<dbReference type="OrthoDB" id="8376150at2"/>
<keyword evidence="3" id="KW-1185">Reference proteome</keyword>
<dbReference type="STRING" id="555512.SAMN04487993_1008215"/>
<proteinExistence type="predicted"/>
<protein>
    <submittedName>
        <fullName evidence="2">Uncharacterized protein</fullName>
    </submittedName>
</protein>
<gene>
    <name evidence="2" type="ORF">SAMN04487993_1008215</name>
</gene>
<feature type="region of interest" description="Disordered" evidence="1">
    <location>
        <begin position="1"/>
        <end position="86"/>
    </location>
</feature>
<evidence type="ECO:0000256" key="1">
    <source>
        <dbReference type="SAM" id="MobiDB-lite"/>
    </source>
</evidence>
<feature type="compositionally biased region" description="Basic and acidic residues" evidence="1">
    <location>
        <begin position="1"/>
        <end position="23"/>
    </location>
</feature>